<comment type="caution">
    <text evidence="2">The sequence shown here is derived from an EMBL/GenBank/DDBJ whole genome shotgun (WGS) entry which is preliminary data.</text>
</comment>
<organism evidence="2 3">
    <name type="scientific">Nocardia pulmonis</name>
    <dbReference type="NCBI Taxonomy" id="2951408"/>
    <lineage>
        <taxon>Bacteria</taxon>
        <taxon>Bacillati</taxon>
        <taxon>Actinomycetota</taxon>
        <taxon>Actinomycetes</taxon>
        <taxon>Mycobacteriales</taxon>
        <taxon>Nocardiaceae</taxon>
        <taxon>Nocardia</taxon>
    </lineage>
</organism>
<dbReference type="EMBL" id="JAMRXG010000018">
    <property type="protein sequence ID" value="MCM6777985.1"/>
    <property type="molecule type" value="Genomic_DNA"/>
</dbReference>
<keyword evidence="1" id="KW-0732">Signal</keyword>
<evidence type="ECO:0000256" key="1">
    <source>
        <dbReference type="SAM" id="SignalP"/>
    </source>
</evidence>
<evidence type="ECO:0000313" key="3">
    <source>
        <dbReference type="Proteomes" id="UP001139157"/>
    </source>
</evidence>
<dbReference type="AlphaFoldDB" id="A0A9X2J1D1"/>
<proteinExistence type="predicted"/>
<keyword evidence="3" id="KW-1185">Reference proteome</keyword>
<name>A0A9X2J1D1_9NOCA</name>
<protein>
    <recommendedName>
        <fullName evidence="4">Secreted protein</fullName>
    </recommendedName>
</protein>
<evidence type="ECO:0008006" key="4">
    <source>
        <dbReference type="Google" id="ProtNLM"/>
    </source>
</evidence>
<accession>A0A9X2J1D1</accession>
<feature type="signal peptide" evidence="1">
    <location>
        <begin position="1"/>
        <end position="27"/>
    </location>
</feature>
<sequence length="179" mass="18682">MRRLGAAGKFAVLRVAMAGLVSITALFGVDAVATAEPPAVAPISVVLSVIPDGWAGRTDLVPMLQVQADGQAVKSPDAISEDRKQGAAPQQLNGRIAPEVLAAALAEAKALANVDMGTPEGGYRGSALLDFLGATPDQDVHLVNYSPAVTDGLSEEQITARHRFADLCRKLLDAFVQNR</sequence>
<dbReference type="Proteomes" id="UP001139157">
    <property type="component" value="Unassembled WGS sequence"/>
</dbReference>
<gene>
    <name evidence="2" type="ORF">NDR86_31330</name>
</gene>
<reference evidence="2" key="1">
    <citation type="submission" date="2022-06" db="EMBL/GenBank/DDBJ databases">
        <title>Novel species in genus nocardia.</title>
        <authorList>
            <person name="Li F."/>
        </authorList>
    </citation>
    <scope>NUCLEOTIDE SEQUENCE</scope>
    <source>
        <strain evidence="2">CDC141</strain>
    </source>
</reference>
<dbReference type="RefSeq" id="WP_251917444.1">
    <property type="nucleotide sequence ID" value="NZ_JAMRXG010000018.1"/>
</dbReference>
<evidence type="ECO:0000313" key="2">
    <source>
        <dbReference type="EMBL" id="MCM6777985.1"/>
    </source>
</evidence>
<feature type="chain" id="PRO_5040907570" description="Secreted protein" evidence="1">
    <location>
        <begin position="28"/>
        <end position="179"/>
    </location>
</feature>